<proteinExistence type="predicted"/>
<evidence type="ECO:0000313" key="2">
    <source>
        <dbReference type="EMBL" id="SFF36275.1"/>
    </source>
</evidence>
<dbReference type="RefSeq" id="WP_143100888.1">
    <property type="nucleotide sequence ID" value="NZ_FOLQ01000055.1"/>
</dbReference>
<keyword evidence="1" id="KW-0175">Coiled coil</keyword>
<name>A0A1I2I1M5_9BACT</name>
<dbReference type="Gene3D" id="1.20.5.170">
    <property type="match status" value="1"/>
</dbReference>
<gene>
    <name evidence="2" type="ORF">SAMN05216167_1554</name>
</gene>
<reference evidence="2 3" key="1">
    <citation type="submission" date="2016-10" db="EMBL/GenBank/DDBJ databases">
        <authorList>
            <person name="de Groot N.N."/>
        </authorList>
    </citation>
    <scope>NUCLEOTIDE SEQUENCE [LARGE SCALE GENOMIC DNA]</scope>
    <source>
        <strain evidence="2 3">DSM 26130</strain>
    </source>
</reference>
<keyword evidence="3" id="KW-1185">Reference proteome</keyword>
<dbReference type="Proteomes" id="UP000198598">
    <property type="component" value="Unassembled WGS sequence"/>
</dbReference>
<feature type="coiled-coil region" evidence="1">
    <location>
        <begin position="34"/>
        <end position="65"/>
    </location>
</feature>
<dbReference type="EMBL" id="FOLQ01000055">
    <property type="protein sequence ID" value="SFF36275.1"/>
    <property type="molecule type" value="Genomic_DNA"/>
</dbReference>
<dbReference type="AlphaFoldDB" id="A0A1I2I1M5"/>
<organism evidence="2 3">
    <name type="scientific">Spirosoma endophyticum</name>
    <dbReference type="NCBI Taxonomy" id="662367"/>
    <lineage>
        <taxon>Bacteria</taxon>
        <taxon>Pseudomonadati</taxon>
        <taxon>Bacteroidota</taxon>
        <taxon>Cytophagia</taxon>
        <taxon>Cytophagales</taxon>
        <taxon>Cytophagaceae</taxon>
        <taxon>Spirosoma</taxon>
    </lineage>
</organism>
<accession>A0A1I2I1M5</accession>
<protein>
    <submittedName>
        <fullName evidence="2">Uncharacterized protein</fullName>
    </submittedName>
</protein>
<sequence>MSDHQSQRLPGDRPTLASVHQLAIERANALNLLLEKTMDRQNSLLKRMRQLEDRIEALLKDVQQLK</sequence>
<evidence type="ECO:0000313" key="3">
    <source>
        <dbReference type="Proteomes" id="UP000198598"/>
    </source>
</evidence>
<evidence type="ECO:0000256" key="1">
    <source>
        <dbReference type="SAM" id="Coils"/>
    </source>
</evidence>